<gene>
    <name evidence="1" type="ORF">BSZ19_02015</name>
</gene>
<dbReference type="AlphaFoldDB" id="A0A1Y2K055"/>
<accession>A0A1Y2K055</accession>
<evidence type="ECO:0000313" key="1">
    <source>
        <dbReference type="EMBL" id="OSJ36888.1"/>
    </source>
</evidence>
<dbReference type="Proteomes" id="UP000193335">
    <property type="component" value="Unassembled WGS sequence"/>
</dbReference>
<proteinExistence type="predicted"/>
<evidence type="ECO:0000313" key="2">
    <source>
        <dbReference type="Proteomes" id="UP000193335"/>
    </source>
</evidence>
<organism evidence="1 2">
    <name type="scientific">Bradyrhizobium japonicum</name>
    <dbReference type="NCBI Taxonomy" id="375"/>
    <lineage>
        <taxon>Bacteria</taxon>
        <taxon>Pseudomonadati</taxon>
        <taxon>Pseudomonadota</taxon>
        <taxon>Alphaproteobacteria</taxon>
        <taxon>Hyphomicrobiales</taxon>
        <taxon>Nitrobacteraceae</taxon>
        <taxon>Bradyrhizobium</taxon>
    </lineage>
</organism>
<protein>
    <submittedName>
        <fullName evidence="1">Uncharacterized protein</fullName>
    </submittedName>
</protein>
<comment type="caution">
    <text evidence="1">The sequence shown here is derived from an EMBL/GenBank/DDBJ whole genome shotgun (WGS) entry which is preliminary data.</text>
</comment>
<dbReference type="EMBL" id="NAFL01000164">
    <property type="protein sequence ID" value="OSJ36888.1"/>
    <property type="molecule type" value="Genomic_DNA"/>
</dbReference>
<sequence>MDRVDLRAVVGTPPLYAVLWQLENRRSTALTGEGNERKKTTLLKHSLSAFTETQASNGDELRDATFASLEGHPCTEAAQALTEAVNEQVLHQLAHAEFGGEAKANRNKLKPAIAAFLADLLSAEGKWVYRSLKRDSFTGPGVGARAFLALQQAMRELGLVEHYGGVVSHWVRFDEGGPALANRRWAARYRPTKKLIALAGEHGIGLENALDHFDYGLPKQPLQKRAASTRVARRKVQGQVMKFEHTDLSLKLEADVQELNEFLAKQTFGGGCVHRGYVRMFHNGDAADFNWDQGGRLYSQPADKNYQQQSGEKRLEMTINGLPVVEIDLRASYLTIFHAWHGIQLDREQDPYVIPGLGEEAREVVKLWVAATFGSTEPLRKWPTDVLKDYKEKHGHPLDRKRYPAAQLGELIVKHHPLSIGL</sequence>
<name>A0A1Y2K055_BRAJP</name>
<reference evidence="1 2" key="1">
    <citation type="submission" date="2017-03" db="EMBL/GenBank/DDBJ databases">
        <title>Whole genome sequences of fourteen strains of Bradyrhizobium canariense and one strain of Bradyrhizobium japonicum isolated from Lupinus (Papilionoideae: Genisteae) species in Algeria.</title>
        <authorList>
            <person name="Crovadore J."/>
            <person name="Chekireb D."/>
            <person name="Brachmann A."/>
            <person name="Chablais R."/>
            <person name="Cochard B."/>
            <person name="Lefort F."/>
        </authorList>
    </citation>
    <scope>NUCLEOTIDE SEQUENCE [LARGE SCALE GENOMIC DNA]</scope>
    <source>
        <strain evidence="1 2">UBMA197</strain>
    </source>
</reference>